<accession>A0A1X2LRS8</accession>
<gene>
    <name evidence="1" type="ORF">B8W66_17320</name>
</gene>
<reference evidence="1 2" key="1">
    <citation type="submission" date="2017-04" db="EMBL/GenBank/DDBJ databases">
        <title>The new phylogeny of genus Mycobacterium.</title>
        <authorList>
            <person name="Tortoli E."/>
            <person name="Trovato A."/>
            <person name="Cirillo D.M."/>
        </authorList>
    </citation>
    <scope>NUCLEOTIDE SEQUENCE [LARGE SCALE GENOMIC DNA]</scope>
    <source>
        <strain evidence="1 2">TBL 1200985</strain>
    </source>
</reference>
<evidence type="ECO:0008006" key="3">
    <source>
        <dbReference type="Google" id="ProtNLM"/>
    </source>
</evidence>
<dbReference type="PANTHER" id="PTHR43179:SF11">
    <property type="entry name" value="GLYCOSYL TRANSFERASE"/>
    <property type="match status" value="1"/>
</dbReference>
<dbReference type="EMBL" id="NCXP01000025">
    <property type="protein sequence ID" value="OSC39405.1"/>
    <property type="molecule type" value="Genomic_DNA"/>
</dbReference>
<dbReference type="InterPro" id="IPR029044">
    <property type="entry name" value="Nucleotide-diphossugar_trans"/>
</dbReference>
<dbReference type="AlphaFoldDB" id="A0A1X2LRS8"/>
<keyword evidence="2" id="KW-1185">Reference proteome</keyword>
<organism evidence="1 2">
    <name type="scientific">Mycobacterium decipiens</name>
    <dbReference type="NCBI Taxonomy" id="1430326"/>
    <lineage>
        <taxon>Bacteria</taxon>
        <taxon>Bacillati</taxon>
        <taxon>Actinomycetota</taxon>
        <taxon>Actinomycetes</taxon>
        <taxon>Mycobacteriales</taxon>
        <taxon>Mycobacteriaceae</taxon>
        <taxon>Mycobacterium</taxon>
    </lineage>
</organism>
<name>A0A1X2LRS8_9MYCO</name>
<dbReference type="OrthoDB" id="9771846at2"/>
<dbReference type="STRING" id="1430326.B8W66_17320"/>
<dbReference type="SUPFAM" id="SSF53448">
    <property type="entry name" value="Nucleotide-diphospho-sugar transferases"/>
    <property type="match status" value="1"/>
</dbReference>
<evidence type="ECO:0000313" key="2">
    <source>
        <dbReference type="Proteomes" id="UP000193247"/>
    </source>
</evidence>
<comment type="caution">
    <text evidence="1">The sequence shown here is derived from an EMBL/GenBank/DDBJ whole genome shotgun (WGS) entry which is preliminary data.</text>
</comment>
<sequence>MSLLIAVPVFGQHEYTHALVADLEREGAEYLIVDNRGDYPKIGNERVTTPGANLGWAGGSQYGFQTAFSEGYSHAMTLNNDTRISMGFVTALLDSRLPADAGIVGTMIDHGFPYAEADPKPEAAEYNPQAQFRVVPAVEGTALMLSRDCWQDTGGLDLENFNRYGWGIDLDLALRARDAGYGLYTTEMAYINHFGRKTANAHFGRWRYELGANLAMLQGLRRLHGWAATLAIMREIGAAHNRKWHKRFPLDHMMGLPKD</sequence>
<proteinExistence type="predicted"/>
<dbReference type="Proteomes" id="UP000193247">
    <property type="component" value="Unassembled WGS sequence"/>
</dbReference>
<dbReference type="Gene3D" id="3.90.550.10">
    <property type="entry name" value="Spore Coat Polysaccharide Biosynthesis Protein SpsA, Chain A"/>
    <property type="match status" value="1"/>
</dbReference>
<dbReference type="PANTHER" id="PTHR43179">
    <property type="entry name" value="RHAMNOSYLTRANSFERASE WBBL"/>
    <property type="match status" value="1"/>
</dbReference>
<evidence type="ECO:0000313" key="1">
    <source>
        <dbReference type="EMBL" id="OSC39405.1"/>
    </source>
</evidence>
<protein>
    <recommendedName>
        <fullName evidence="3">Glycosyltransferase 2-like domain-containing protein</fullName>
    </recommendedName>
</protein>